<proteinExistence type="predicted"/>
<keyword evidence="3" id="KW-1185">Reference proteome</keyword>
<evidence type="ECO:0000313" key="3">
    <source>
        <dbReference type="Proteomes" id="UP000002027"/>
    </source>
</evidence>
<dbReference type="HOGENOM" id="CLU_119457_0_0_0"/>
<dbReference type="SUPFAM" id="SSF159888">
    <property type="entry name" value="YdhG-like"/>
    <property type="match status" value="1"/>
</dbReference>
<dbReference type="InParanoid" id="D1C2Z8"/>
<evidence type="ECO:0000259" key="1">
    <source>
        <dbReference type="Pfam" id="PF08818"/>
    </source>
</evidence>
<dbReference type="eggNOG" id="COG5646">
    <property type="taxonomic scope" value="Bacteria"/>
</dbReference>
<name>D1C2Z8_SPHTD</name>
<dbReference type="Pfam" id="PF08818">
    <property type="entry name" value="DUF1801"/>
    <property type="match status" value="1"/>
</dbReference>
<protein>
    <recommendedName>
        <fullName evidence="1">YdhG-like domain-containing protein</fullName>
    </recommendedName>
</protein>
<dbReference type="RefSeq" id="WP_012871662.1">
    <property type="nucleotide sequence ID" value="NC_013523.1"/>
</dbReference>
<dbReference type="Gene3D" id="3.90.1150.200">
    <property type="match status" value="1"/>
</dbReference>
<dbReference type="OrthoDB" id="5951444at2"/>
<dbReference type="KEGG" id="sti:Sthe_1180"/>
<dbReference type="Proteomes" id="UP000002027">
    <property type="component" value="Chromosome 1"/>
</dbReference>
<reference evidence="3" key="1">
    <citation type="submission" date="2009-11" db="EMBL/GenBank/DDBJ databases">
        <title>The complete chromosome 1 of Sphaerobacter thermophilus DSM 20745.</title>
        <authorList>
            <person name="Lucas S."/>
            <person name="Copeland A."/>
            <person name="Lapidus A."/>
            <person name="Glavina del Rio T."/>
            <person name="Dalin E."/>
            <person name="Tice H."/>
            <person name="Bruce D."/>
            <person name="Goodwin L."/>
            <person name="Pitluck S."/>
            <person name="Kyrpides N."/>
            <person name="Mavromatis K."/>
            <person name="Ivanova N."/>
            <person name="Mikhailova N."/>
            <person name="LaButti K.M."/>
            <person name="Clum A."/>
            <person name="Sun H.I."/>
            <person name="Brettin T."/>
            <person name="Detter J.C."/>
            <person name="Han C."/>
            <person name="Larimer F."/>
            <person name="Land M."/>
            <person name="Hauser L."/>
            <person name="Markowitz V."/>
            <person name="Cheng J.F."/>
            <person name="Hugenholtz P."/>
            <person name="Woyke T."/>
            <person name="Wu D."/>
            <person name="Steenblock K."/>
            <person name="Schneider S."/>
            <person name="Pukall R."/>
            <person name="Goeker M."/>
            <person name="Klenk H.P."/>
            <person name="Eisen J.A."/>
        </authorList>
    </citation>
    <scope>NUCLEOTIDE SEQUENCE [LARGE SCALE GENOMIC DNA]</scope>
    <source>
        <strain evidence="3">ATCC 49802 / DSM 20745 / S 6022</strain>
    </source>
</reference>
<accession>D1C2Z8</accession>
<dbReference type="EMBL" id="CP001823">
    <property type="protein sequence ID" value="ACZ38615.1"/>
    <property type="molecule type" value="Genomic_DNA"/>
</dbReference>
<sequence>MAPSTEAQSPEEYFELLDEPRRSEVQQLHEFIRATVPDLAPVMISGMIGYGPYRFRYASGREGDTAVVALASQKRYISVYVHAVVDGQYVPERHKERLPKASVGKSCIRFKRLSDVDWDVLGDILREAAHHGGAYAKE</sequence>
<dbReference type="STRING" id="479434.Sthe_1180"/>
<reference evidence="2 3" key="2">
    <citation type="journal article" date="2010" name="Stand. Genomic Sci.">
        <title>Complete genome sequence of Desulfohalobium retbaense type strain (HR(100)).</title>
        <authorList>
            <person name="Spring S."/>
            <person name="Nolan M."/>
            <person name="Lapidus A."/>
            <person name="Glavina Del Rio T."/>
            <person name="Copeland A."/>
            <person name="Tice H."/>
            <person name="Cheng J.F."/>
            <person name="Lucas S."/>
            <person name="Land M."/>
            <person name="Chen F."/>
            <person name="Bruce D."/>
            <person name="Goodwin L."/>
            <person name="Pitluck S."/>
            <person name="Ivanova N."/>
            <person name="Mavromatis K."/>
            <person name="Mikhailova N."/>
            <person name="Pati A."/>
            <person name="Chen A."/>
            <person name="Palaniappan K."/>
            <person name="Hauser L."/>
            <person name="Chang Y.J."/>
            <person name="Jeffries C.D."/>
            <person name="Munk C."/>
            <person name="Kiss H."/>
            <person name="Chain P."/>
            <person name="Han C."/>
            <person name="Brettin T."/>
            <person name="Detter J.C."/>
            <person name="Schuler E."/>
            <person name="Goker M."/>
            <person name="Rohde M."/>
            <person name="Bristow J."/>
            <person name="Eisen J.A."/>
            <person name="Markowitz V."/>
            <person name="Hugenholtz P."/>
            <person name="Kyrpides N.C."/>
            <person name="Klenk H.P."/>
        </authorList>
    </citation>
    <scope>NUCLEOTIDE SEQUENCE [LARGE SCALE GENOMIC DNA]</scope>
    <source>
        <strain evidence="3">ATCC 49802 / DSM 20745 / S 6022</strain>
    </source>
</reference>
<organism evidence="2 3">
    <name type="scientific">Sphaerobacter thermophilus (strain ATCC 49802 / DSM 20745 / KCCM 41009 / NCIMB 13125 / S 6022)</name>
    <dbReference type="NCBI Taxonomy" id="479434"/>
    <lineage>
        <taxon>Bacteria</taxon>
        <taxon>Pseudomonadati</taxon>
        <taxon>Thermomicrobiota</taxon>
        <taxon>Thermomicrobia</taxon>
        <taxon>Sphaerobacterales</taxon>
        <taxon>Sphaerobacterineae</taxon>
        <taxon>Sphaerobacteraceae</taxon>
        <taxon>Sphaerobacter</taxon>
    </lineage>
</organism>
<dbReference type="AlphaFoldDB" id="D1C2Z8"/>
<feature type="domain" description="YdhG-like" evidence="1">
    <location>
        <begin position="21"/>
        <end position="128"/>
    </location>
</feature>
<dbReference type="InterPro" id="IPR014922">
    <property type="entry name" value="YdhG-like"/>
</dbReference>
<gene>
    <name evidence="2" type="ordered locus">Sthe_1180</name>
</gene>
<evidence type="ECO:0000313" key="2">
    <source>
        <dbReference type="EMBL" id="ACZ38615.1"/>
    </source>
</evidence>